<feature type="region of interest" description="Disordered" evidence="1">
    <location>
        <begin position="1"/>
        <end position="37"/>
    </location>
</feature>
<dbReference type="Proteomes" id="UP000271554">
    <property type="component" value="Chromosome"/>
</dbReference>
<dbReference type="InterPro" id="IPR003615">
    <property type="entry name" value="HNH_nuc"/>
</dbReference>
<dbReference type="EMBL" id="CP032698">
    <property type="protein sequence ID" value="AYG83859.1"/>
    <property type="molecule type" value="Genomic_DNA"/>
</dbReference>
<name>A0A387HJY1_9ACTN</name>
<feature type="domain" description="HNH nuclease" evidence="2">
    <location>
        <begin position="170"/>
        <end position="218"/>
    </location>
</feature>
<keyword evidence="4" id="KW-1185">Reference proteome</keyword>
<proteinExistence type="predicted"/>
<dbReference type="AlphaFoldDB" id="A0A387HJY1"/>
<evidence type="ECO:0000313" key="4">
    <source>
        <dbReference type="Proteomes" id="UP000271554"/>
    </source>
</evidence>
<sequence>MDDDRQKRGPALRAGADGTAGPARSGSGRPEGGARPRGVALYHDMRVEEDFTKCATRLFSILKSAAATSPGDPRYVYLDIQGHRDADGDYDADAREIMREFLPGFLGPYLTEIDTPLFHAKNPEPQREDIPDVLTIRDPDREHAYDHRELPLRNRDSEPDRRRSRPPVRAIADYLGLDEPICLICWQAPVERAHVVPESLGGSNDVRNFALLCPRHHREAPDVADAEAFWSWVDYACERDGHMKWQGLPPEVLAQAERVGLRIDTRGPVRKSLRHFDRVRDELVRLYGWCPEDFAGGYHWGALMEEFHTVMESATSTHFNVPKKASTEAWAFEVARRRLQKDAGDDAVAGTGHERRAGDGEPSAMSSRPTVELAHLTARKSSAGSGAQSLVDAARRADIAIEAVALVRDLIDSTGVASAEDVLRGVREEVADRTAQLERLATELMGQATCRHCGHSIARIGDAAWRHSAAAPMSRGCRAASFDRNGTWDDSLDRTWKATPPKTYR</sequence>
<feature type="compositionally biased region" description="Basic and acidic residues" evidence="1">
    <location>
        <begin position="145"/>
        <end position="161"/>
    </location>
</feature>
<dbReference type="KEGG" id="shun:DWB77_06060"/>
<accession>A0A387HJY1</accession>
<dbReference type="SMART" id="SM00507">
    <property type="entry name" value="HNHc"/>
    <property type="match status" value="1"/>
</dbReference>
<feature type="region of interest" description="Disordered" evidence="1">
    <location>
        <begin position="145"/>
        <end position="165"/>
    </location>
</feature>
<evidence type="ECO:0000313" key="3">
    <source>
        <dbReference type="EMBL" id="AYG83859.1"/>
    </source>
</evidence>
<dbReference type="RefSeq" id="WP_216826873.1">
    <property type="nucleotide sequence ID" value="NZ_CP032698.1"/>
</dbReference>
<evidence type="ECO:0000256" key="1">
    <source>
        <dbReference type="SAM" id="MobiDB-lite"/>
    </source>
</evidence>
<dbReference type="Gene3D" id="1.10.30.50">
    <property type="match status" value="1"/>
</dbReference>
<evidence type="ECO:0000259" key="2">
    <source>
        <dbReference type="SMART" id="SM00507"/>
    </source>
</evidence>
<protein>
    <recommendedName>
        <fullName evidence="2">HNH nuclease domain-containing protein</fullName>
    </recommendedName>
</protein>
<reference evidence="3 4" key="1">
    <citation type="submission" date="2018-10" db="EMBL/GenBank/DDBJ databases">
        <title>Relationship between Morphology and Antimicrobial Activity in Streptomyces.</title>
        <authorList>
            <person name="Kang H.J."/>
            <person name="Kim S.B."/>
        </authorList>
    </citation>
    <scope>NUCLEOTIDE SEQUENCE [LARGE SCALE GENOMIC DNA]</scope>
    <source>
        <strain evidence="3 4">BH38</strain>
    </source>
</reference>
<feature type="region of interest" description="Disordered" evidence="1">
    <location>
        <begin position="343"/>
        <end position="370"/>
    </location>
</feature>
<gene>
    <name evidence="3" type="ORF">DWB77_06060</name>
</gene>
<organism evidence="3 4">
    <name type="scientific">Streptomyces hundungensis</name>
    <dbReference type="NCBI Taxonomy" id="1077946"/>
    <lineage>
        <taxon>Bacteria</taxon>
        <taxon>Bacillati</taxon>
        <taxon>Actinomycetota</taxon>
        <taxon>Actinomycetes</taxon>
        <taxon>Kitasatosporales</taxon>
        <taxon>Streptomycetaceae</taxon>
        <taxon>Streptomyces</taxon>
    </lineage>
</organism>
<dbReference type="CDD" id="cd00085">
    <property type="entry name" value="HNHc"/>
    <property type="match status" value="1"/>
</dbReference>